<proteinExistence type="predicted"/>
<keyword evidence="2" id="KW-1015">Disulfide bond</keyword>
<evidence type="ECO:0000256" key="3">
    <source>
        <dbReference type="ARBA" id="ARBA00023180"/>
    </source>
</evidence>
<evidence type="ECO:0000256" key="1">
    <source>
        <dbReference type="ARBA" id="ARBA00022737"/>
    </source>
</evidence>
<evidence type="ECO:0000256" key="2">
    <source>
        <dbReference type="ARBA" id="ARBA00023157"/>
    </source>
</evidence>
<dbReference type="Pfam" id="PF00066">
    <property type="entry name" value="Notch"/>
    <property type="match status" value="1"/>
</dbReference>
<evidence type="ECO:0000313" key="6">
    <source>
        <dbReference type="EMBL" id="JAC76780.1"/>
    </source>
</evidence>
<gene>
    <name evidence="6" type="ORF">TSPGSL018_19287</name>
</gene>
<accession>A0A061S1I2</accession>
<dbReference type="Gene3D" id="4.10.470.20">
    <property type="match status" value="1"/>
</dbReference>
<protein>
    <recommendedName>
        <fullName evidence="5">LNR domain-containing protein</fullName>
    </recommendedName>
</protein>
<feature type="domain" description="LNR" evidence="5">
    <location>
        <begin position="38"/>
        <end position="76"/>
    </location>
</feature>
<name>A0A061S1I2_9CHLO</name>
<evidence type="ECO:0000259" key="5">
    <source>
        <dbReference type="SMART" id="SM00004"/>
    </source>
</evidence>
<dbReference type="SMART" id="SM00004">
    <property type="entry name" value="NL"/>
    <property type="match status" value="1"/>
</dbReference>
<sequence>MALLALSTSQLLAIFVALFRLTIWSAAEKSDPAPRSGVQADESRCAILCKTIWIGDKNCDKECYNQECDWDGGDCDEQWELRRMIVMGPYYKNVDHVEYTAVGPGGQTRQISFEEGRQWEGNDPVSKEMENDWMALLDSDDEASLPDEGRRTYEHAPWRREGVEVTL</sequence>
<feature type="signal peptide" evidence="4">
    <location>
        <begin position="1"/>
        <end position="26"/>
    </location>
</feature>
<reference evidence="6" key="1">
    <citation type="submission" date="2014-05" db="EMBL/GenBank/DDBJ databases">
        <title>The transcriptome of the halophilic microalga Tetraselmis sp. GSL018 isolated from the Great Salt Lake, Utah.</title>
        <authorList>
            <person name="Jinkerson R.E."/>
            <person name="D'Adamo S."/>
            <person name="Posewitz M.C."/>
        </authorList>
    </citation>
    <scope>NUCLEOTIDE SEQUENCE</scope>
    <source>
        <strain evidence="6">GSL018</strain>
    </source>
</reference>
<evidence type="ECO:0000256" key="4">
    <source>
        <dbReference type="SAM" id="SignalP"/>
    </source>
</evidence>
<dbReference type="EMBL" id="GBEZ01008780">
    <property type="protein sequence ID" value="JAC76780.1"/>
    <property type="molecule type" value="Transcribed_RNA"/>
</dbReference>
<dbReference type="InterPro" id="IPR000800">
    <property type="entry name" value="Notch_dom"/>
</dbReference>
<keyword evidence="3" id="KW-0325">Glycoprotein</keyword>
<feature type="chain" id="PRO_5001610914" description="LNR domain-containing protein" evidence="4">
    <location>
        <begin position="27"/>
        <end position="167"/>
    </location>
</feature>
<keyword evidence="4" id="KW-0732">Signal</keyword>
<keyword evidence="1" id="KW-0677">Repeat</keyword>
<organism evidence="6">
    <name type="scientific">Tetraselmis sp. GSL018</name>
    <dbReference type="NCBI Taxonomy" id="582737"/>
    <lineage>
        <taxon>Eukaryota</taxon>
        <taxon>Viridiplantae</taxon>
        <taxon>Chlorophyta</taxon>
        <taxon>core chlorophytes</taxon>
        <taxon>Chlorodendrophyceae</taxon>
        <taxon>Chlorodendrales</taxon>
        <taxon>Chlorodendraceae</taxon>
        <taxon>Tetraselmis</taxon>
    </lineage>
</organism>
<dbReference type="AlphaFoldDB" id="A0A061S1I2"/>